<keyword evidence="2" id="KW-1185">Reference proteome</keyword>
<sequence length="67" mass="7736">MPKQILVAPYWNVNITIFEEVDFRGSILVAPYWNVNDGNAVFNDLEIIILVAPYWNVNLFISLSYDS</sequence>
<reference evidence="1 2" key="1">
    <citation type="submission" date="2013-03" db="EMBL/GenBank/DDBJ databases">
        <title>Whole genome shotgun sequencing of Clostridium sartagoforme AAU1.</title>
        <authorList>
            <person name="Joshi C.G."/>
            <person name="Duggirala S.M."/>
            <person name="Nathani N.M."/>
            <person name="Bhatt V.D."/>
            <person name="Patel A.K."/>
            <person name="Pandya P.R."/>
            <person name="KaPatel J.A."/>
        </authorList>
    </citation>
    <scope>NUCLEOTIDE SEQUENCE [LARGE SCALE GENOMIC DNA]</scope>
    <source>
        <strain evidence="1 2">AAU1</strain>
    </source>
</reference>
<evidence type="ECO:0000313" key="2">
    <source>
        <dbReference type="Proteomes" id="UP000013988"/>
    </source>
</evidence>
<name>R9BRN5_9CLOT</name>
<dbReference type="EMBL" id="ASRV01000283">
    <property type="protein sequence ID" value="EOR19799.1"/>
    <property type="molecule type" value="Genomic_DNA"/>
</dbReference>
<comment type="caution">
    <text evidence="1">The sequence shown here is derived from an EMBL/GenBank/DDBJ whole genome shotgun (WGS) entry which is preliminary data.</text>
</comment>
<dbReference type="PATRIC" id="fig|1202534.3.peg.4006"/>
<dbReference type="AlphaFoldDB" id="R9BRN5"/>
<organism evidence="1 2">
    <name type="scientific">Clostridium sartagoforme AAU1</name>
    <dbReference type="NCBI Taxonomy" id="1202534"/>
    <lineage>
        <taxon>Bacteria</taxon>
        <taxon>Bacillati</taxon>
        <taxon>Bacillota</taxon>
        <taxon>Clostridia</taxon>
        <taxon>Eubacteriales</taxon>
        <taxon>Clostridiaceae</taxon>
        <taxon>Clostridium</taxon>
    </lineage>
</organism>
<accession>R9BRN5</accession>
<proteinExistence type="predicted"/>
<protein>
    <submittedName>
        <fullName evidence="1">Uncharacterized protein</fullName>
    </submittedName>
</protein>
<gene>
    <name evidence="1" type="ORF">A500_20113</name>
</gene>
<dbReference type="Proteomes" id="UP000013988">
    <property type="component" value="Unassembled WGS sequence"/>
</dbReference>
<evidence type="ECO:0000313" key="1">
    <source>
        <dbReference type="EMBL" id="EOR19799.1"/>
    </source>
</evidence>